<dbReference type="InterPro" id="IPR038169">
    <property type="entry name" value="DC-UbP/UBTD2_N_sf"/>
</dbReference>
<dbReference type="FunCoup" id="A0A6P8IW42">
    <property type="interactions" value="814"/>
</dbReference>
<dbReference type="Pfam" id="PF00240">
    <property type="entry name" value="ubiquitin"/>
    <property type="match status" value="1"/>
</dbReference>
<reference evidence="4" key="1">
    <citation type="submission" date="2025-08" db="UniProtKB">
        <authorList>
            <consortium name="RefSeq"/>
        </authorList>
    </citation>
    <scope>IDENTIFICATION</scope>
    <source>
        <tissue evidence="4">Tentacle</tissue>
    </source>
</reference>
<proteinExistence type="predicted"/>
<dbReference type="InterPro" id="IPR029071">
    <property type="entry name" value="Ubiquitin-like_domsf"/>
</dbReference>
<gene>
    <name evidence="4" type="primary">LOC116305466</name>
</gene>
<keyword evidence="3" id="KW-1185">Reference proteome</keyword>
<evidence type="ECO:0000256" key="1">
    <source>
        <dbReference type="SAM" id="MobiDB-lite"/>
    </source>
</evidence>
<dbReference type="InterPro" id="IPR019956">
    <property type="entry name" value="Ubiquitin_dom"/>
</dbReference>
<feature type="compositionally biased region" description="Polar residues" evidence="1">
    <location>
        <begin position="14"/>
        <end position="25"/>
    </location>
</feature>
<name>A0A6P8IW42_ACTTE</name>
<sequence length="233" mass="25562">MGGCMGTSGDPSVRVSSSEFGSTPGVTVGRNQPLKKERPSWSSEVPLTEGQLRSKRDEFWETAPAFEGRREIWDALRAAAETDDHTLAQAIVDGANITLPTGCLQDAYDELGNRYVLPIYCISKPTNLIKDEDVSGNLNDEVEDDKDAKPSGQETTVKLRLSTGKDIKIGAYTSDTILKVKKKLLSAEGVEPSKQRWFYAGRMLTDKMTIEDAKIQKGFVIQVILPQPTPVAN</sequence>
<dbReference type="KEGG" id="aten:116305466"/>
<dbReference type="Gene3D" id="3.10.20.90">
    <property type="entry name" value="Phosphatidylinositol 3-kinase Catalytic Subunit, Chain A, domain 1"/>
    <property type="match status" value="1"/>
</dbReference>
<dbReference type="CDD" id="cd01794">
    <property type="entry name" value="Ubl_UBTD"/>
    <property type="match status" value="1"/>
</dbReference>
<dbReference type="AlphaFoldDB" id="A0A6P8IW42"/>
<dbReference type="RefSeq" id="XP_031571237.1">
    <property type="nucleotide sequence ID" value="XM_031715377.1"/>
</dbReference>
<feature type="domain" description="Ubiquitin-like" evidence="2">
    <location>
        <begin position="155"/>
        <end position="230"/>
    </location>
</feature>
<dbReference type="InterPro" id="IPR039869">
    <property type="entry name" value="UBTD1/2"/>
</dbReference>
<dbReference type="SMART" id="SM00213">
    <property type="entry name" value="UBQ"/>
    <property type="match status" value="1"/>
</dbReference>
<dbReference type="OrthoDB" id="1640476at2759"/>
<dbReference type="InParanoid" id="A0A6P8IW42"/>
<dbReference type="Proteomes" id="UP000515163">
    <property type="component" value="Unplaced"/>
</dbReference>
<dbReference type="InterPro" id="IPR000626">
    <property type="entry name" value="Ubiquitin-like_dom"/>
</dbReference>
<evidence type="ECO:0000313" key="3">
    <source>
        <dbReference type="Proteomes" id="UP000515163"/>
    </source>
</evidence>
<dbReference type="InterPro" id="IPR032752">
    <property type="entry name" value="DC-UbP/UBTD2_N"/>
</dbReference>
<dbReference type="Gene3D" id="1.20.225.20">
    <property type="entry name" value="Ub domain-containing protein, DC-UbP/UBTD2, N-terminal domain"/>
    <property type="match status" value="1"/>
</dbReference>
<evidence type="ECO:0000313" key="4">
    <source>
        <dbReference type="RefSeq" id="XP_031571237.1"/>
    </source>
</evidence>
<evidence type="ECO:0000259" key="2">
    <source>
        <dbReference type="PROSITE" id="PS50053"/>
    </source>
</evidence>
<dbReference type="PANTHER" id="PTHR13609">
    <property type="entry name" value="UBIQUITIN DOMAIN CONTAINING 1 PROTEIN-RELATED"/>
    <property type="match status" value="1"/>
</dbReference>
<organism evidence="3 4">
    <name type="scientific">Actinia tenebrosa</name>
    <name type="common">Australian red waratah sea anemone</name>
    <dbReference type="NCBI Taxonomy" id="6105"/>
    <lineage>
        <taxon>Eukaryota</taxon>
        <taxon>Metazoa</taxon>
        <taxon>Cnidaria</taxon>
        <taxon>Anthozoa</taxon>
        <taxon>Hexacorallia</taxon>
        <taxon>Actiniaria</taxon>
        <taxon>Actiniidae</taxon>
        <taxon>Actinia</taxon>
    </lineage>
</organism>
<dbReference type="GeneID" id="116305466"/>
<dbReference type="PROSITE" id="PS50053">
    <property type="entry name" value="UBIQUITIN_2"/>
    <property type="match status" value="1"/>
</dbReference>
<accession>A0A6P8IW42</accession>
<protein>
    <submittedName>
        <fullName evidence="4">Ubiquitin domain-containing protein 1-like</fullName>
    </submittedName>
</protein>
<dbReference type="SUPFAM" id="SSF54236">
    <property type="entry name" value="Ubiquitin-like"/>
    <property type="match status" value="1"/>
</dbReference>
<dbReference type="PRINTS" id="PR00348">
    <property type="entry name" value="UBIQUITIN"/>
</dbReference>
<feature type="region of interest" description="Disordered" evidence="1">
    <location>
        <begin position="1"/>
        <end position="48"/>
    </location>
</feature>
<dbReference type="Pfam" id="PF16455">
    <property type="entry name" value="UBD"/>
    <property type="match status" value="1"/>
</dbReference>